<dbReference type="EMBL" id="FXAW01000004">
    <property type="protein sequence ID" value="SMG32326.1"/>
    <property type="molecule type" value="Genomic_DNA"/>
</dbReference>
<reference evidence="2" key="1">
    <citation type="submission" date="2017-04" db="EMBL/GenBank/DDBJ databases">
        <authorList>
            <person name="Varghese N."/>
            <person name="Submissions S."/>
        </authorList>
    </citation>
    <scope>NUCLEOTIDE SEQUENCE [LARGE SCALE GENOMIC DNA]</scope>
    <source>
        <strain evidence="2">DSM 4125</strain>
    </source>
</reference>
<dbReference type="RefSeq" id="WP_085516940.1">
    <property type="nucleotide sequence ID" value="NZ_FXAW01000004.1"/>
</dbReference>
<gene>
    <name evidence="1" type="ORF">SAMN05661096_02022</name>
</gene>
<dbReference type="Proteomes" id="UP000193804">
    <property type="component" value="Unassembled WGS sequence"/>
</dbReference>
<keyword evidence="2" id="KW-1185">Reference proteome</keyword>
<name>A0A1X7JV91_9BACT</name>
<accession>A0A1X7JV91</accession>
<evidence type="ECO:0000313" key="2">
    <source>
        <dbReference type="Proteomes" id="UP000193804"/>
    </source>
</evidence>
<sequence length="119" mass="13141">MKVYAIGLLFCLQIFLINYSIAQGLVECNDQLSYEIIEVNEDIFDIEVRLNSESSIDFVLKLYTASAGGEFVSQLDITKSKGTATFAGLSKNKVYLIQAINNECTVTLGGMEGIKVEKE</sequence>
<evidence type="ECO:0000313" key="1">
    <source>
        <dbReference type="EMBL" id="SMG32326.1"/>
    </source>
</evidence>
<organism evidence="1 2">
    <name type="scientific">Marivirga sericea</name>
    <dbReference type="NCBI Taxonomy" id="1028"/>
    <lineage>
        <taxon>Bacteria</taxon>
        <taxon>Pseudomonadati</taxon>
        <taxon>Bacteroidota</taxon>
        <taxon>Cytophagia</taxon>
        <taxon>Cytophagales</taxon>
        <taxon>Marivirgaceae</taxon>
        <taxon>Marivirga</taxon>
    </lineage>
</organism>
<proteinExistence type="predicted"/>
<protein>
    <submittedName>
        <fullName evidence="1">Uncharacterized protein</fullName>
    </submittedName>
</protein>
<dbReference type="AlphaFoldDB" id="A0A1X7JV91"/>